<comment type="similarity">
    <text evidence="2">Belongs to the bacterial solute-binding protein 9 family.</text>
</comment>
<dbReference type="InterPro" id="IPR050492">
    <property type="entry name" value="Bact_metal-bind_prot9"/>
</dbReference>
<gene>
    <name evidence="13" type="ORF">IC608_08695</name>
</gene>
<dbReference type="AlphaFoldDB" id="A0A927IT62"/>
<evidence type="ECO:0000256" key="9">
    <source>
        <dbReference type="ARBA" id="ARBA00022906"/>
    </source>
</evidence>
<dbReference type="GO" id="GO:0006829">
    <property type="term" value="P:zinc ion transport"/>
    <property type="evidence" value="ECO:0007669"/>
    <property type="project" value="UniProtKB-KW"/>
</dbReference>
<dbReference type="CDD" id="cd01019">
    <property type="entry name" value="ZnuA"/>
    <property type="match status" value="1"/>
</dbReference>
<evidence type="ECO:0000313" key="13">
    <source>
        <dbReference type="EMBL" id="MBD8065552.1"/>
    </source>
</evidence>
<dbReference type="EMBL" id="JACYFU010000002">
    <property type="protein sequence ID" value="MBD8065552.1"/>
    <property type="molecule type" value="Genomic_DNA"/>
</dbReference>
<sequence length="302" mass="31821">MIRLLPLATLASLLLSNATWAAPNVVASIKPIHSLVAAVMQGVAEPTLIVKGAASPHTYALRPSDASALEAADIVFWTGSSLELFLADALDTLAPDATKVELTEAPGVELLAPRESGAFEVDTEDHGHAHGEEIDPHFFLDPQNAKLMVSHIAGVLAEADPDNAARYQANAETERSALDALSGDIAARLETVKDKPFVVFHDAYQYFEKRFDLAVAGSITLSPDAMPGAAGIDALRAKVSELGASCVFAEPNFKPTIVDAIIEGTSAKAGVLDPEGSTLPEGVELYPTLMRDLANNIVDCLS</sequence>
<feature type="signal peptide" evidence="12">
    <location>
        <begin position="1"/>
        <end position="21"/>
    </location>
</feature>
<keyword evidence="14" id="KW-1185">Reference proteome</keyword>
<evidence type="ECO:0000256" key="10">
    <source>
        <dbReference type="ARBA" id="ARBA00023065"/>
    </source>
</evidence>
<organism evidence="13 14">
    <name type="scientific">Devosia oryzisoli</name>
    <dbReference type="NCBI Taxonomy" id="2774138"/>
    <lineage>
        <taxon>Bacteria</taxon>
        <taxon>Pseudomonadati</taxon>
        <taxon>Pseudomonadota</taxon>
        <taxon>Alphaproteobacteria</taxon>
        <taxon>Hyphomicrobiales</taxon>
        <taxon>Devosiaceae</taxon>
        <taxon>Devosia</taxon>
    </lineage>
</organism>
<dbReference type="InterPro" id="IPR035520">
    <property type="entry name" value="ZnuA"/>
</dbReference>
<reference evidence="13" key="1">
    <citation type="submission" date="2020-09" db="EMBL/GenBank/DDBJ databases">
        <title>Genome seq and assembly of Devosia sp.</title>
        <authorList>
            <person name="Chhetri G."/>
        </authorList>
    </citation>
    <scope>NUCLEOTIDE SEQUENCE</scope>
    <source>
        <strain evidence="13">PTR5</strain>
    </source>
</reference>
<keyword evidence="5" id="KW-0479">Metal-binding</keyword>
<evidence type="ECO:0000256" key="5">
    <source>
        <dbReference type="ARBA" id="ARBA00022723"/>
    </source>
</evidence>
<keyword evidence="6 12" id="KW-0732">Signal</keyword>
<dbReference type="PANTHER" id="PTHR42953:SF3">
    <property type="entry name" value="HIGH-AFFINITY ZINC UPTAKE SYSTEM PROTEIN ZNUA"/>
    <property type="match status" value="1"/>
</dbReference>
<keyword evidence="11" id="KW-1015">Disulfide bond</keyword>
<evidence type="ECO:0000256" key="2">
    <source>
        <dbReference type="ARBA" id="ARBA00011028"/>
    </source>
</evidence>
<dbReference type="RefSeq" id="WP_191774552.1">
    <property type="nucleotide sequence ID" value="NZ_JACYFU010000002.1"/>
</dbReference>
<evidence type="ECO:0000256" key="12">
    <source>
        <dbReference type="SAM" id="SignalP"/>
    </source>
</evidence>
<evidence type="ECO:0000256" key="6">
    <source>
        <dbReference type="ARBA" id="ARBA00022729"/>
    </source>
</evidence>
<keyword evidence="10" id="KW-0406">Ion transport</keyword>
<name>A0A927IT62_9HYPH</name>
<dbReference type="GO" id="GO:0042597">
    <property type="term" value="C:periplasmic space"/>
    <property type="evidence" value="ECO:0007669"/>
    <property type="project" value="UniProtKB-SubCell"/>
</dbReference>
<keyword evidence="7" id="KW-0574">Periplasm</keyword>
<dbReference type="SUPFAM" id="SSF53807">
    <property type="entry name" value="Helical backbone' metal receptor"/>
    <property type="match status" value="1"/>
</dbReference>
<evidence type="ECO:0000256" key="11">
    <source>
        <dbReference type="ARBA" id="ARBA00023157"/>
    </source>
</evidence>
<evidence type="ECO:0000256" key="7">
    <source>
        <dbReference type="ARBA" id="ARBA00022764"/>
    </source>
</evidence>
<evidence type="ECO:0000256" key="1">
    <source>
        <dbReference type="ARBA" id="ARBA00004418"/>
    </source>
</evidence>
<dbReference type="Proteomes" id="UP000654108">
    <property type="component" value="Unassembled WGS sequence"/>
</dbReference>
<evidence type="ECO:0000256" key="3">
    <source>
        <dbReference type="ARBA" id="ARBA00015915"/>
    </source>
</evidence>
<evidence type="ECO:0000256" key="8">
    <source>
        <dbReference type="ARBA" id="ARBA00022833"/>
    </source>
</evidence>
<feature type="chain" id="PRO_5037749668" description="High-affinity zinc uptake system protein ZnuA" evidence="12">
    <location>
        <begin position="22"/>
        <end position="302"/>
    </location>
</feature>
<keyword evidence="8" id="KW-0862">Zinc</keyword>
<keyword evidence="4" id="KW-0813">Transport</keyword>
<dbReference type="Gene3D" id="3.40.50.1980">
    <property type="entry name" value="Nitrogenase molybdenum iron protein domain"/>
    <property type="match status" value="2"/>
</dbReference>
<dbReference type="InterPro" id="IPR006127">
    <property type="entry name" value="ZnuA-like"/>
</dbReference>
<comment type="subcellular location">
    <subcellularLocation>
        <location evidence="1">Periplasm</location>
    </subcellularLocation>
</comment>
<proteinExistence type="inferred from homology"/>
<dbReference type="GO" id="GO:0046872">
    <property type="term" value="F:metal ion binding"/>
    <property type="evidence" value="ECO:0007669"/>
    <property type="project" value="UniProtKB-KW"/>
</dbReference>
<evidence type="ECO:0000256" key="4">
    <source>
        <dbReference type="ARBA" id="ARBA00022448"/>
    </source>
</evidence>
<evidence type="ECO:0000313" key="14">
    <source>
        <dbReference type="Proteomes" id="UP000654108"/>
    </source>
</evidence>
<protein>
    <recommendedName>
        <fullName evidence="3">High-affinity zinc uptake system protein ZnuA</fullName>
    </recommendedName>
</protein>
<dbReference type="Pfam" id="PF01297">
    <property type="entry name" value="ZnuA"/>
    <property type="match status" value="1"/>
</dbReference>
<comment type="caution">
    <text evidence="13">The sequence shown here is derived from an EMBL/GenBank/DDBJ whole genome shotgun (WGS) entry which is preliminary data.</text>
</comment>
<accession>A0A927IT62</accession>
<dbReference type="PANTHER" id="PTHR42953">
    <property type="entry name" value="HIGH-AFFINITY ZINC UPTAKE SYSTEM PROTEIN ZNUA-RELATED"/>
    <property type="match status" value="1"/>
</dbReference>
<keyword evidence="9" id="KW-0864">Zinc transport</keyword>